<proteinExistence type="predicted"/>
<comment type="caution">
    <text evidence="1">The sequence shown here is derived from an EMBL/GenBank/DDBJ whole genome shotgun (WGS) entry which is preliminary data.</text>
</comment>
<protein>
    <recommendedName>
        <fullName evidence="3">MmgE/PrpD family protein</fullName>
    </recommendedName>
</protein>
<dbReference type="OrthoDB" id="9992971at2"/>
<accession>A0A179SFT1</accession>
<reference evidence="1 2" key="1">
    <citation type="submission" date="2016-04" db="EMBL/GenBank/DDBJ databases">
        <authorList>
            <person name="Evans L.H."/>
            <person name="Alamgir A."/>
            <person name="Owens N."/>
            <person name="Weber N.D."/>
            <person name="Virtaneva K."/>
            <person name="Barbian K."/>
            <person name="Babar A."/>
            <person name="Rosenke K."/>
        </authorList>
    </citation>
    <scope>NUCLEOTIDE SEQUENCE [LARGE SCALE GENOMIC DNA]</scope>
    <source>
        <strain evidence="1 2">PMB02</strain>
    </source>
</reference>
<dbReference type="RefSeq" id="WP_048436880.1">
    <property type="nucleotide sequence ID" value="NZ_LWHQ01000011.1"/>
</dbReference>
<sequence>MTHPAFRAGYVSALYAIVEMIHGNATPADVAGYIVALGALGGAVSRAVEDQAHDGTFAAAVFDILCNG</sequence>
<dbReference type="Proteomes" id="UP000078316">
    <property type="component" value="Unassembled WGS sequence"/>
</dbReference>
<dbReference type="AlphaFoldDB" id="A0A179SFT1"/>
<organism evidence="1 2">
    <name type="scientific">Methylobacterium platani</name>
    <dbReference type="NCBI Taxonomy" id="427683"/>
    <lineage>
        <taxon>Bacteria</taxon>
        <taxon>Pseudomonadati</taxon>
        <taxon>Pseudomonadota</taxon>
        <taxon>Alphaproteobacteria</taxon>
        <taxon>Hyphomicrobiales</taxon>
        <taxon>Methylobacteriaceae</taxon>
        <taxon>Methylobacterium</taxon>
    </lineage>
</organism>
<dbReference type="EMBL" id="LWHQ01000011">
    <property type="protein sequence ID" value="OAS26302.1"/>
    <property type="molecule type" value="Genomic_DNA"/>
</dbReference>
<name>A0A179SFT1_9HYPH</name>
<evidence type="ECO:0008006" key="3">
    <source>
        <dbReference type="Google" id="ProtNLM"/>
    </source>
</evidence>
<dbReference type="STRING" id="427683.A5481_06195"/>
<evidence type="ECO:0000313" key="2">
    <source>
        <dbReference type="Proteomes" id="UP000078316"/>
    </source>
</evidence>
<evidence type="ECO:0000313" key="1">
    <source>
        <dbReference type="EMBL" id="OAS26302.1"/>
    </source>
</evidence>
<gene>
    <name evidence="1" type="ORF">A5481_06195</name>
</gene>